<dbReference type="Gene3D" id="2.120.10.30">
    <property type="entry name" value="TolB, C-terminal domain"/>
    <property type="match status" value="2"/>
</dbReference>
<evidence type="ECO:0008006" key="3">
    <source>
        <dbReference type="Google" id="ProtNLM"/>
    </source>
</evidence>
<evidence type="ECO:0000313" key="1">
    <source>
        <dbReference type="EMBL" id="ANX10998.1"/>
    </source>
</evidence>
<dbReference type="AlphaFoldDB" id="A0A1B1Z0K9"/>
<dbReference type="KEGG" id="far:ABE41_003185"/>
<reference evidence="1 2" key="1">
    <citation type="submission" date="2016-08" db="EMBL/GenBank/DDBJ databases">
        <title>Complete genome sequence of Fictibacillus arsenicus G25-54, a strain with toxicity to nematodes and a potential arsenic-resistance activity.</title>
        <authorList>
            <person name="Zheng Z."/>
        </authorList>
    </citation>
    <scope>NUCLEOTIDE SEQUENCE [LARGE SCALE GENOMIC DNA]</scope>
    <source>
        <strain evidence="1 2">G25-54</strain>
    </source>
</reference>
<gene>
    <name evidence="1" type="ORF">ABE41_003185</name>
</gene>
<dbReference type="EMBL" id="CP016761">
    <property type="protein sequence ID" value="ANX10998.1"/>
    <property type="molecule type" value="Genomic_DNA"/>
</dbReference>
<dbReference type="InterPro" id="IPR011042">
    <property type="entry name" value="6-blade_b-propeller_TolB-like"/>
</dbReference>
<proteinExistence type="predicted"/>
<dbReference type="PANTHER" id="PTHR36842">
    <property type="entry name" value="PROTEIN TOLB HOMOLOG"/>
    <property type="match status" value="1"/>
</dbReference>
<evidence type="ECO:0000313" key="2">
    <source>
        <dbReference type="Proteomes" id="UP000077412"/>
    </source>
</evidence>
<dbReference type="Proteomes" id="UP000077412">
    <property type="component" value="Chromosome"/>
</dbReference>
<protein>
    <recommendedName>
        <fullName evidence="3">Translocation protein TolB</fullName>
    </recommendedName>
</protein>
<accession>A0A1B1Z0K9</accession>
<keyword evidence="2" id="KW-1185">Reference proteome</keyword>
<dbReference type="STRING" id="255247.ABE41_003185"/>
<dbReference type="SUPFAM" id="SSF82171">
    <property type="entry name" value="DPP6 N-terminal domain-like"/>
    <property type="match status" value="1"/>
</dbReference>
<sequence>MVSELFLYEFSHLVHVSNEVNDVKRLTILLISMLIMIMNYPNHSEAAEGKAAFIRKDGLWLKDGDVERRLVEGSKLSHPKFSSDGMYISYMAGEGEAKELWVYNRVTRLKRNVFTGVVEMPRWSPGGQLLAWKSGSVLNVIDVSKPASSFQNVIIGVGNYSWTPDSKGFVVSSSASLQPDGWTPVQIFTVPADAKGDLKKVRKITTLPEMSDSFFAIGTTKFKWGMKNSVFTFIACPTASLSADSNTLMIVSKNGSNTKMIANMLSNSNWFHWSPKTERLAFINGIGRLVSENKRLTIWDSRSGKEVDLSFKGYADGDFTWRNDREIVVSRQIEWGWEVPEEKRSKPFLALVDTTTRSAKRLTQPEKGAADEYPKKLPNEAIIWVRTFAISNQSKVMKKVNPGSKETVWIDKLVKPTEEYYGWPSVLDVYQGK</sequence>
<name>A0A1B1Z0K9_9BACL</name>
<dbReference type="PANTHER" id="PTHR36842:SF1">
    <property type="entry name" value="PROTEIN TOLB"/>
    <property type="match status" value="1"/>
</dbReference>
<organism evidence="1 2">
    <name type="scientific">Fictibacillus arsenicus</name>
    <dbReference type="NCBI Taxonomy" id="255247"/>
    <lineage>
        <taxon>Bacteria</taxon>
        <taxon>Bacillati</taxon>
        <taxon>Bacillota</taxon>
        <taxon>Bacilli</taxon>
        <taxon>Bacillales</taxon>
        <taxon>Fictibacillaceae</taxon>
        <taxon>Fictibacillus</taxon>
    </lineage>
</organism>